<keyword evidence="2" id="KW-1185">Reference proteome</keyword>
<reference evidence="2" key="1">
    <citation type="submission" date="2022-10" db="EMBL/GenBank/DDBJ databases">
        <title>Genome assembly of Pristionchus species.</title>
        <authorList>
            <person name="Yoshida K."/>
            <person name="Sommer R.J."/>
        </authorList>
    </citation>
    <scope>NUCLEOTIDE SEQUENCE [LARGE SCALE GENOMIC DNA]</scope>
    <source>
        <strain evidence="2">RS5460</strain>
    </source>
</reference>
<evidence type="ECO:0000313" key="2">
    <source>
        <dbReference type="Proteomes" id="UP001328107"/>
    </source>
</evidence>
<sequence length="167" mass="18440">MTEMLFSGMNQVLYKTPRCDSTASFDMRRALGLLLLSAAFAAPVNDEDKICGASKHLFSHIHRDFVHYEGDKLGHVLPRLVFRELVEVILETLAHRGSDCFRIGIPFQHFGCFGGAFEKLDRAAYGHFSNQVYLLGCIVRGFCFSAGVVIAPAVPVGVVGFDSVVVW</sequence>
<accession>A0AAN5CE24</accession>
<evidence type="ECO:0000313" key="1">
    <source>
        <dbReference type="EMBL" id="GMR39364.1"/>
    </source>
</evidence>
<dbReference type="AlphaFoldDB" id="A0AAN5CE24"/>
<dbReference type="Proteomes" id="UP001328107">
    <property type="component" value="Unassembled WGS sequence"/>
</dbReference>
<protein>
    <submittedName>
        <fullName evidence="1">Uncharacterized protein</fullName>
    </submittedName>
</protein>
<gene>
    <name evidence="1" type="ORF">PMAYCL1PPCAC_09559</name>
</gene>
<dbReference type="EMBL" id="BTRK01000002">
    <property type="protein sequence ID" value="GMR39364.1"/>
    <property type="molecule type" value="Genomic_DNA"/>
</dbReference>
<name>A0AAN5CE24_9BILA</name>
<organism evidence="1 2">
    <name type="scientific">Pristionchus mayeri</name>
    <dbReference type="NCBI Taxonomy" id="1317129"/>
    <lineage>
        <taxon>Eukaryota</taxon>
        <taxon>Metazoa</taxon>
        <taxon>Ecdysozoa</taxon>
        <taxon>Nematoda</taxon>
        <taxon>Chromadorea</taxon>
        <taxon>Rhabditida</taxon>
        <taxon>Rhabditina</taxon>
        <taxon>Diplogasteromorpha</taxon>
        <taxon>Diplogasteroidea</taxon>
        <taxon>Neodiplogasteridae</taxon>
        <taxon>Pristionchus</taxon>
    </lineage>
</organism>
<comment type="caution">
    <text evidence="1">The sequence shown here is derived from an EMBL/GenBank/DDBJ whole genome shotgun (WGS) entry which is preliminary data.</text>
</comment>
<proteinExistence type="predicted"/>